<accession>A0A5B9QIM3</accession>
<keyword evidence="6 7" id="KW-0472">Membrane</keyword>
<dbReference type="RefSeq" id="WP_148075767.1">
    <property type="nucleotide sequence ID" value="NZ_CP042913.1"/>
</dbReference>
<evidence type="ECO:0000256" key="7">
    <source>
        <dbReference type="SAM" id="Phobius"/>
    </source>
</evidence>
<dbReference type="EC" id="3.6.3.-" evidence="10"/>
<evidence type="ECO:0000256" key="5">
    <source>
        <dbReference type="ARBA" id="ARBA00022989"/>
    </source>
</evidence>
<keyword evidence="11" id="KW-1185">Reference proteome</keyword>
<evidence type="ECO:0000259" key="9">
    <source>
        <dbReference type="PROSITE" id="PS50929"/>
    </source>
</evidence>
<dbReference type="InterPro" id="IPR017871">
    <property type="entry name" value="ABC_transporter-like_CS"/>
</dbReference>
<dbReference type="Proteomes" id="UP000323917">
    <property type="component" value="Chromosome"/>
</dbReference>
<protein>
    <submittedName>
        <fullName evidence="10">Lipid A export ATP-binding/permease protein MsbA</fullName>
        <ecNumber evidence="10">3.6.3.-</ecNumber>
    </submittedName>
</protein>
<evidence type="ECO:0000313" key="11">
    <source>
        <dbReference type="Proteomes" id="UP000323917"/>
    </source>
</evidence>
<keyword evidence="4 10" id="KW-0067">ATP-binding</keyword>
<proteinExistence type="predicted"/>
<dbReference type="Pfam" id="PF00005">
    <property type="entry name" value="ABC_tran"/>
    <property type="match status" value="1"/>
</dbReference>
<dbReference type="PROSITE" id="PS00211">
    <property type="entry name" value="ABC_TRANSPORTER_1"/>
    <property type="match status" value="1"/>
</dbReference>
<dbReference type="SUPFAM" id="SSF90123">
    <property type="entry name" value="ABC transporter transmembrane region"/>
    <property type="match status" value="1"/>
</dbReference>
<dbReference type="CDD" id="cd18552">
    <property type="entry name" value="ABC_6TM_MsbA_like"/>
    <property type="match status" value="1"/>
</dbReference>
<evidence type="ECO:0000256" key="4">
    <source>
        <dbReference type="ARBA" id="ARBA00022840"/>
    </source>
</evidence>
<keyword evidence="10" id="KW-0378">Hydrolase</keyword>
<gene>
    <name evidence="10" type="primary">msbA</name>
    <name evidence="10" type="ORF">Pr1d_48880</name>
</gene>
<dbReference type="InterPro" id="IPR027417">
    <property type="entry name" value="P-loop_NTPase"/>
</dbReference>
<evidence type="ECO:0000256" key="1">
    <source>
        <dbReference type="ARBA" id="ARBA00004651"/>
    </source>
</evidence>
<dbReference type="InterPro" id="IPR003593">
    <property type="entry name" value="AAA+_ATPase"/>
</dbReference>
<sequence>MNNFARVARIALRYRLTVLASVVCSVGIAFLWAANFSAFMPVVDGVMHGKAVPGMIEDWIEKTHSQLATLDTEIAACREHLAAADSPATRAQLATLLSDQANSQKWLATCEWALPIARKWLPSTPFGTLMAICLLIVASTLIKGWLRIINSLLVAKLSHLTLLELRRQFYRRTLRLDLGTLRQTSNGDLMTRFTTDMEWVCLGTQALYGMAIREPLKMIACLIGAAMISWQLLLITAVCAPPSIFAIRWLAKSLKRANRRAMKELSSVYEHLEETFDGIKVIKAFTMESHERSRFHRISRQYYRRSMRIAFYDALVSPTTELIGLVIIVGVVAAGGYMVLNQETHLFGIRISSHPLSNGTLTMFYAMLAGIIDPARRLSGIFNYLQRGSAASDRIFEFMDRETKLQITSNPKTLPARLGPIQFNEVAFSYQPSELVLDNVSLEVKPGETIAIVGPNGCGKSTLMNLLPRFYDPTSGSVTIGGINLRDMRVADLRERIGIVTQETLLFDDTVANNIRYGSPGATENQVIAAAEQAHAHRFITNILAEGYQTLCGPSGNRLSGGQRQRLALARAILRDPEILILDEATSQIDVESEQLIHEVLERFVQGRTAFMITHRPNTLTLADRIVVMDSGKIVDVGKFDELAQRCDLFRRLAHLNVRATA</sequence>
<feature type="domain" description="ABC transporter" evidence="8">
    <location>
        <begin position="421"/>
        <end position="656"/>
    </location>
</feature>
<dbReference type="GO" id="GO:0140359">
    <property type="term" value="F:ABC-type transporter activity"/>
    <property type="evidence" value="ECO:0007669"/>
    <property type="project" value="InterPro"/>
</dbReference>
<dbReference type="GO" id="GO:0005886">
    <property type="term" value="C:plasma membrane"/>
    <property type="evidence" value="ECO:0007669"/>
    <property type="project" value="UniProtKB-SubCell"/>
</dbReference>
<dbReference type="KEGG" id="bgok:Pr1d_48880"/>
<dbReference type="SUPFAM" id="SSF52540">
    <property type="entry name" value="P-loop containing nucleoside triphosphate hydrolases"/>
    <property type="match status" value="1"/>
</dbReference>
<dbReference type="GO" id="GO:0005524">
    <property type="term" value="F:ATP binding"/>
    <property type="evidence" value="ECO:0007669"/>
    <property type="project" value="UniProtKB-KW"/>
</dbReference>
<name>A0A5B9QIM3_9BACT</name>
<keyword evidence="2 7" id="KW-0812">Transmembrane</keyword>
<feature type="domain" description="ABC transmembrane type-1" evidence="9">
    <location>
        <begin position="19"/>
        <end position="387"/>
    </location>
</feature>
<keyword evidence="5 7" id="KW-1133">Transmembrane helix</keyword>
<dbReference type="GO" id="GO:0016887">
    <property type="term" value="F:ATP hydrolysis activity"/>
    <property type="evidence" value="ECO:0007669"/>
    <property type="project" value="InterPro"/>
</dbReference>
<dbReference type="Pfam" id="PF00664">
    <property type="entry name" value="ABC_membrane"/>
    <property type="match status" value="1"/>
</dbReference>
<dbReference type="OrthoDB" id="9762778at2"/>
<keyword evidence="3" id="KW-0547">Nucleotide-binding</keyword>
<dbReference type="PANTHER" id="PTHR24221">
    <property type="entry name" value="ATP-BINDING CASSETTE SUB-FAMILY B"/>
    <property type="match status" value="1"/>
</dbReference>
<feature type="transmembrane region" description="Helical" evidence="7">
    <location>
        <begin position="219"/>
        <end position="247"/>
    </location>
</feature>
<dbReference type="SMART" id="SM00382">
    <property type="entry name" value="AAA"/>
    <property type="match status" value="1"/>
</dbReference>
<dbReference type="InterPro" id="IPR011527">
    <property type="entry name" value="ABC1_TM_dom"/>
</dbReference>
<dbReference type="InterPro" id="IPR036640">
    <property type="entry name" value="ABC1_TM_sf"/>
</dbReference>
<evidence type="ECO:0000256" key="6">
    <source>
        <dbReference type="ARBA" id="ARBA00023136"/>
    </source>
</evidence>
<dbReference type="GO" id="GO:0034040">
    <property type="term" value="F:ATPase-coupled lipid transmembrane transporter activity"/>
    <property type="evidence" value="ECO:0007669"/>
    <property type="project" value="TreeGrafter"/>
</dbReference>
<evidence type="ECO:0000313" key="10">
    <source>
        <dbReference type="EMBL" id="QEG37542.1"/>
    </source>
</evidence>
<organism evidence="10 11">
    <name type="scientific">Bythopirellula goksoeyrii</name>
    <dbReference type="NCBI Taxonomy" id="1400387"/>
    <lineage>
        <taxon>Bacteria</taxon>
        <taxon>Pseudomonadati</taxon>
        <taxon>Planctomycetota</taxon>
        <taxon>Planctomycetia</taxon>
        <taxon>Pirellulales</taxon>
        <taxon>Lacipirellulaceae</taxon>
        <taxon>Bythopirellula</taxon>
    </lineage>
</organism>
<evidence type="ECO:0000256" key="3">
    <source>
        <dbReference type="ARBA" id="ARBA00022741"/>
    </source>
</evidence>
<dbReference type="AlphaFoldDB" id="A0A5B9QIM3"/>
<dbReference type="EMBL" id="CP042913">
    <property type="protein sequence ID" value="QEG37542.1"/>
    <property type="molecule type" value="Genomic_DNA"/>
</dbReference>
<dbReference type="FunFam" id="3.40.50.300:FF:000218">
    <property type="entry name" value="Multidrug ABC transporter ATP-binding protein"/>
    <property type="match status" value="1"/>
</dbReference>
<dbReference type="Gene3D" id="3.40.50.300">
    <property type="entry name" value="P-loop containing nucleotide triphosphate hydrolases"/>
    <property type="match status" value="1"/>
</dbReference>
<dbReference type="InterPro" id="IPR003439">
    <property type="entry name" value="ABC_transporter-like_ATP-bd"/>
</dbReference>
<dbReference type="PANTHER" id="PTHR24221:SF654">
    <property type="entry name" value="ATP-BINDING CASSETTE SUB-FAMILY B MEMBER 6"/>
    <property type="match status" value="1"/>
</dbReference>
<comment type="subcellular location">
    <subcellularLocation>
        <location evidence="1">Cell membrane</location>
        <topology evidence="1">Multi-pass membrane protein</topology>
    </subcellularLocation>
</comment>
<dbReference type="InterPro" id="IPR039421">
    <property type="entry name" value="Type_1_exporter"/>
</dbReference>
<feature type="transmembrane region" description="Helical" evidence="7">
    <location>
        <begin position="322"/>
        <end position="340"/>
    </location>
</feature>
<reference evidence="10 11" key="1">
    <citation type="submission" date="2019-08" db="EMBL/GenBank/DDBJ databases">
        <title>Deep-cultivation of Planctomycetes and their phenomic and genomic characterization uncovers novel biology.</title>
        <authorList>
            <person name="Wiegand S."/>
            <person name="Jogler M."/>
            <person name="Boedeker C."/>
            <person name="Pinto D."/>
            <person name="Vollmers J."/>
            <person name="Rivas-Marin E."/>
            <person name="Kohn T."/>
            <person name="Peeters S.H."/>
            <person name="Heuer A."/>
            <person name="Rast P."/>
            <person name="Oberbeckmann S."/>
            <person name="Bunk B."/>
            <person name="Jeske O."/>
            <person name="Meyerdierks A."/>
            <person name="Storesund J.E."/>
            <person name="Kallscheuer N."/>
            <person name="Luecker S."/>
            <person name="Lage O.M."/>
            <person name="Pohl T."/>
            <person name="Merkel B.J."/>
            <person name="Hornburger P."/>
            <person name="Mueller R.-W."/>
            <person name="Bruemmer F."/>
            <person name="Labrenz M."/>
            <person name="Spormann A.M."/>
            <person name="Op den Camp H."/>
            <person name="Overmann J."/>
            <person name="Amann R."/>
            <person name="Jetten M.S.M."/>
            <person name="Mascher T."/>
            <person name="Medema M.H."/>
            <person name="Devos D.P."/>
            <person name="Kaster A.-K."/>
            <person name="Ovreas L."/>
            <person name="Rohde M."/>
            <person name="Galperin M.Y."/>
            <person name="Jogler C."/>
        </authorList>
    </citation>
    <scope>NUCLEOTIDE SEQUENCE [LARGE SCALE GENOMIC DNA]</scope>
    <source>
        <strain evidence="10 11">Pr1d</strain>
    </source>
</reference>
<dbReference type="Gene3D" id="1.20.1560.10">
    <property type="entry name" value="ABC transporter type 1, transmembrane domain"/>
    <property type="match status" value="1"/>
</dbReference>
<dbReference type="PROSITE" id="PS50893">
    <property type="entry name" value="ABC_TRANSPORTER_2"/>
    <property type="match status" value="1"/>
</dbReference>
<dbReference type="PROSITE" id="PS50929">
    <property type="entry name" value="ABC_TM1F"/>
    <property type="match status" value="1"/>
</dbReference>
<evidence type="ECO:0000256" key="2">
    <source>
        <dbReference type="ARBA" id="ARBA00022692"/>
    </source>
</evidence>
<evidence type="ECO:0000259" key="8">
    <source>
        <dbReference type="PROSITE" id="PS50893"/>
    </source>
</evidence>
<feature type="transmembrane region" description="Helical" evidence="7">
    <location>
        <begin position="12"/>
        <end position="34"/>
    </location>
</feature>